<protein>
    <submittedName>
        <fullName evidence="1">Uncharacterized protein</fullName>
    </submittedName>
</protein>
<organism evidence="1">
    <name type="scientific">Arion vulgaris</name>
    <dbReference type="NCBI Taxonomy" id="1028688"/>
    <lineage>
        <taxon>Eukaryota</taxon>
        <taxon>Metazoa</taxon>
        <taxon>Spiralia</taxon>
        <taxon>Lophotrochozoa</taxon>
        <taxon>Mollusca</taxon>
        <taxon>Gastropoda</taxon>
        <taxon>Heterobranchia</taxon>
        <taxon>Euthyneura</taxon>
        <taxon>Panpulmonata</taxon>
        <taxon>Eupulmonata</taxon>
        <taxon>Stylommatophora</taxon>
        <taxon>Helicina</taxon>
        <taxon>Arionoidea</taxon>
        <taxon>Arionidae</taxon>
        <taxon>Arion</taxon>
    </lineage>
</organism>
<dbReference type="EMBL" id="HACG01050842">
    <property type="protein sequence ID" value="CEK97707.1"/>
    <property type="molecule type" value="Transcribed_RNA"/>
</dbReference>
<name>A0A0B7BXP4_9EUPU</name>
<evidence type="ECO:0000313" key="1">
    <source>
        <dbReference type="EMBL" id="CEK97707.1"/>
    </source>
</evidence>
<reference evidence="1" key="1">
    <citation type="submission" date="2014-12" db="EMBL/GenBank/DDBJ databases">
        <title>Insight into the proteome of Arion vulgaris.</title>
        <authorList>
            <person name="Aradska J."/>
            <person name="Bulat T."/>
            <person name="Smidak R."/>
            <person name="Sarate P."/>
            <person name="Gangsoo J."/>
            <person name="Sialana F."/>
            <person name="Bilban M."/>
            <person name="Lubec G."/>
        </authorList>
    </citation>
    <scope>NUCLEOTIDE SEQUENCE</scope>
    <source>
        <tissue evidence="1">Skin</tissue>
    </source>
</reference>
<feature type="non-terminal residue" evidence="1">
    <location>
        <position position="1"/>
    </location>
</feature>
<proteinExistence type="predicted"/>
<feature type="non-terminal residue" evidence="1">
    <location>
        <position position="72"/>
    </location>
</feature>
<accession>A0A0B7BXP4</accession>
<sequence>CFRLTAMSMFEQWGYLQKRTAIMCMIHENYPSHGSMLTLMDQQQMHGAGIYITYPNNHTETRYILTGKFCSN</sequence>
<dbReference type="AlphaFoldDB" id="A0A0B7BXP4"/>
<gene>
    <name evidence="1" type="primary">ORF216641</name>
</gene>